<accession>A0ABQ7ZHD5</accession>
<comment type="caution">
    <text evidence="1">The sequence shown here is derived from an EMBL/GenBank/DDBJ whole genome shotgun (WGS) entry which is preliminary data.</text>
</comment>
<sequence>MALSPPYHLRVSSVSSSSEPSNIASFVSSVGWNLHPRRSSPVYILDKFLKIQKLCFIVTSQPDTDSNLSGSDISLFFSGIISSAPAYSLRLRRNLFFSSSPIQIEEEDLNMENVYYSEMKDAGFFDPDWE</sequence>
<reference evidence="1 2" key="1">
    <citation type="submission" date="2021-05" db="EMBL/GenBank/DDBJ databases">
        <title>Genome Assembly of Synthetic Allotetraploid Brassica napus Reveals Homoeologous Exchanges between Subgenomes.</title>
        <authorList>
            <person name="Davis J.T."/>
        </authorList>
    </citation>
    <scope>NUCLEOTIDE SEQUENCE [LARGE SCALE GENOMIC DNA]</scope>
    <source>
        <strain evidence="2">cv. Da-Ae</strain>
        <tissue evidence="1">Seedling</tissue>
    </source>
</reference>
<dbReference type="EMBL" id="JAGKQM010000015">
    <property type="protein sequence ID" value="KAH0879460.1"/>
    <property type="molecule type" value="Genomic_DNA"/>
</dbReference>
<protein>
    <submittedName>
        <fullName evidence="1">Uncharacterized protein</fullName>
    </submittedName>
</protein>
<name>A0ABQ7ZHD5_BRANA</name>
<gene>
    <name evidence="1" type="ORF">HID58_066854</name>
</gene>
<keyword evidence="2" id="KW-1185">Reference proteome</keyword>
<dbReference type="Proteomes" id="UP000824890">
    <property type="component" value="Unassembled WGS sequence"/>
</dbReference>
<evidence type="ECO:0000313" key="2">
    <source>
        <dbReference type="Proteomes" id="UP000824890"/>
    </source>
</evidence>
<organism evidence="1 2">
    <name type="scientific">Brassica napus</name>
    <name type="common">Rape</name>
    <dbReference type="NCBI Taxonomy" id="3708"/>
    <lineage>
        <taxon>Eukaryota</taxon>
        <taxon>Viridiplantae</taxon>
        <taxon>Streptophyta</taxon>
        <taxon>Embryophyta</taxon>
        <taxon>Tracheophyta</taxon>
        <taxon>Spermatophyta</taxon>
        <taxon>Magnoliopsida</taxon>
        <taxon>eudicotyledons</taxon>
        <taxon>Gunneridae</taxon>
        <taxon>Pentapetalae</taxon>
        <taxon>rosids</taxon>
        <taxon>malvids</taxon>
        <taxon>Brassicales</taxon>
        <taxon>Brassicaceae</taxon>
        <taxon>Brassiceae</taxon>
        <taxon>Brassica</taxon>
    </lineage>
</organism>
<evidence type="ECO:0000313" key="1">
    <source>
        <dbReference type="EMBL" id="KAH0879460.1"/>
    </source>
</evidence>
<proteinExistence type="predicted"/>